<gene>
    <name evidence="1" type="ORF">SYV04_36425</name>
</gene>
<evidence type="ECO:0000313" key="2">
    <source>
        <dbReference type="Proteomes" id="UP001291309"/>
    </source>
</evidence>
<accession>A0ABU5HFA5</accession>
<dbReference type="Gene3D" id="3.40.50.300">
    <property type="entry name" value="P-loop containing nucleotide triphosphate hydrolases"/>
    <property type="match status" value="1"/>
</dbReference>
<comment type="caution">
    <text evidence="1">The sequence shown here is derived from an EMBL/GenBank/DDBJ whole genome shotgun (WGS) entry which is preliminary data.</text>
</comment>
<keyword evidence="2" id="KW-1185">Reference proteome</keyword>
<sequence length="256" mass="27787">MRRLRFGDWSVEVDAQLLTLAGERCTLAPFLSSAESASRLVLRAEPVPEGQGAPLDPRYPQGTRFQVDGDVVRVEPPKGELDTELALRVGMQLATLRQGGLLLHAGGVAFGERGVVAIGPSGAGKSTFTRLCTQAAGAQVLSDEVLALYPEGRVEGSPFCSDLDLPSTRARAPLTAVLLLHKGTEERLEEVSPREALTVMLGQVFRPLPGEGSPREVLRRLAHIVEQTTVRRFVFRKDEAAAGFVRDWLDGRQIAR</sequence>
<dbReference type="SUPFAM" id="SSF53795">
    <property type="entry name" value="PEP carboxykinase-like"/>
    <property type="match status" value="1"/>
</dbReference>
<protein>
    <submittedName>
        <fullName evidence="1">Potassium transporter TrkH</fullName>
    </submittedName>
</protein>
<dbReference type="Proteomes" id="UP001291309">
    <property type="component" value="Unassembled WGS sequence"/>
</dbReference>
<reference evidence="1 2" key="1">
    <citation type="submission" date="2023-12" db="EMBL/GenBank/DDBJ databases">
        <title>the genome sequence of Hyalangium sp. s54d21.</title>
        <authorList>
            <person name="Zhang X."/>
        </authorList>
    </citation>
    <scope>NUCLEOTIDE SEQUENCE [LARGE SCALE GENOMIC DNA]</scope>
    <source>
        <strain evidence="2">s54d21</strain>
    </source>
</reference>
<evidence type="ECO:0000313" key="1">
    <source>
        <dbReference type="EMBL" id="MDY7231931.1"/>
    </source>
</evidence>
<dbReference type="RefSeq" id="WP_321550646.1">
    <property type="nucleotide sequence ID" value="NZ_JAXIVS010000017.1"/>
</dbReference>
<dbReference type="InterPro" id="IPR027417">
    <property type="entry name" value="P-loop_NTPase"/>
</dbReference>
<name>A0ABU5HFA5_9BACT</name>
<dbReference type="EMBL" id="JAXIVS010000017">
    <property type="protein sequence ID" value="MDY7231931.1"/>
    <property type="molecule type" value="Genomic_DNA"/>
</dbReference>
<organism evidence="1 2">
    <name type="scientific">Hyalangium rubrum</name>
    <dbReference type="NCBI Taxonomy" id="3103134"/>
    <lineage>
        <taxon>Bacteria</taxon>
        <taxon>Pseudomonadati</taxon>
        <taxon>Myxococcota</taxon>
        <taxon>Myxococcia</taxon>
        <taxon>Myxococcales</taxon>
        <taxon>Cystobacterineae</taxon>
        <taxon>Archangiaceae</taxon>
        <taxon>Hyalangium</taxon>
    </lineage>
</organism>
<proteinExistence type="predicted"/>